<evidence type="ECO:0000313" key="2">
    <source>
        <dbReference type="Proteomes" id="UP000019763"/>
    </source>
</evidence>
<name>A0A023B3F2_GRENI</name>
<dbReference type="EMBL" id="AFNH02000842">
    <property type="protein sequence ID" value="EZG55461.1"/>
    <property type="molecule type" value="Genomic_DNA"/>
</dbReference>
<accession>A0A023B3F2</accession>
<dbReference type="RefSeq" id="XP_011131547.1">
    <property type="nucleotide sequence ID" value="XM_011133245.1"/>
</dbReference>
<keyword evidence="2" id="KW-1185">Reference proteome</keyword>
<sequence length="108" mass="13111">VETGYERQRKIFEEETSHMEPQNRWKLWSLLERYHDTRKEPKVARVKYAARFTVHGRPFKARVRHYEPEMREELDKQVKKLELGDLRRVSGPRLHTLSRRKRENGGAL</sequence>
<dbReference type="AlphaFoldDB" id="A0A023B3F2"/>
<feature type="non-terminal residue" evidence="1">
    <location>
        <position position="1"/>
    </location>
</feature>
<dbReference type="Proteomes" id="UP000019763">
    <property type="component" value="Unassembled WGS sequence"/>
</dbReference>
<dbReference type="VEuPathDB" id="CryptoDB:GNI_112610"/>
<protein>
    <submittedName>
        <fullName evidence="1">Uncharacterized protein</fullName>
    </submittedName>
</protein>
<reference evidence="1" key="1">
    <citation type="submission" date="2013-12" db="EMBL/GenBank/DDBJ databases">
        <authorList>
            <person name="Omoto C.K."/>
            <person name="Sibley D."/>
            <person name="Venepally P."/>
            <person name="Hadjithomas M."/>
            <person name="Karamycheva S."/>
            <person name="Brunk B."/>
            <person name="Roos D."/>
            <person name="Caler E."/>
            <person name="Lorenzi H."/>
        </authorList>
    </citation>
    <scope>NUCLEOTIDE SEQUENCE</scope>
</reference>
<dbReference type="GeneID" id="22913967"/>
<comment type="caution">
    <text evidence="1">The sequence shown here is derived from an EMBL/GenBank/DDBJ whole genome shotgun (WGS) entry which is preliminary data.</text>
</comment>
<evidence type="ECO:0000313" key="1">
    <source>
        <dbReference type="EMBL" id="EZG55461.1"/>
    </source>
</evidence>
<gene>
    <name evidence="1" type="ORF">GNI_112610</name>
</gene>
<organism evidence="1 2">
    <name type="scientific">Gregarina niphandrodes</name>
    <name type="common">Septate eugregarine</name>
    <dbReference type="NCBI Taxonomy" id="110365"/>
    <lineage>
        <taxon>Eukaryota</taxon>
        <taxon>Sar</taxon>
        <taxon>Alveolata</taxon>
        <taxon>Apicomplexa</taxon>
        <taxon>Conoidasida</taxon>
        <taxon>Gregarinasina</taxon>
        <taxon>Eugregarinorida</taxon>
        <taxon>Gregarinidae</taxon>
        <taxon>Gregarina</taxon>
    </lineage>
</organism>
<proteinExistence type="predicted"/>